<dbReference type="GeneID" id="111277470"/>
<dbReference type="Pfam" id="PF23559">
    <property type="entry name" value="WHD_DRP"/>
    <property type="match status" value="1"/>
</dbReference>
<dbReference type="RefSeq" id="XP_022719646.1">
    <property type="nucleotide sequence ID" value="XM_022863911.1"/>
</dbReference>
<reference evidence="9" key="1">
    <citation type="submission" date="2025-08" db="UniProtKB">
        <authorList>
            <consortium name="RefSeq"/>
        </authorList>
    </citation>
    <scope>IDENTIFICATION</scope>
    <source>
        <tissue evidence="9">Fruit stalk</tissue>
    </source>
</reference>
<gene>
    <name evidence="9" type="primary">LOC111277470</name>
</gene>
<dbReference type="InterPro" id="IPR058922">
    <property type="entry name" value="WHD_DRP"/>
</dbReference>
<dbReference type="AlphaFoldDB" id="A0A6P5WVW4"/>
<protein>
    <submittedName>
        <fullName evidence="9">Disease resistance protein RGA2-like</fullName>
    </submittedName>
</protein>
<dbReference type="Gene3D" id="1.20.5.4130">
    <property type="match status" value="1"/>
</dbReference>
<accession>A0A6P5WVW4</accession>
<keyword evidence="1" id="KW-0677">Repeat</keyword>
<keyword evidence="8" id="KW-1185">Reference proteome</keyword>
<proteinExistence type="predicted"/>
<name>A0A6P5WVW4_DURZI</name>
<feature type="domain" description="NB-ARC" evidence="5">
    <location>
        <begin position="185"/>
        <end position="342"/>
    </location>
</feature>
<dbReference type="Gene3D" id="1.10.10.10">
    <property type="entry name" value="Winged helix-like DNA-binding domain superfamily/Winged helix DNA-binding domain"/>
    <property type="match status" value="1"/>
</dbReference>
<dbReference type="Pfam" id="PF18052">
    <property type="entry name" value="Rx_N"/>
    <property type="match status" value="1"/>
</dbReference>
<dbReference type="GO" id="GO:0006952">
    <property type="term" value="P:defense response"/>
    <property type="evidence" value="ECO:0007669"/>
    <property type="project" value="UniProtKB-KW"/>
</dbReference>
<dbReference type="Proteomes" id="UP000515121">
    <property type="component" value="Unplaced"/>
</dbReference>
<dbReference type="KEGG" id="dzi:111277470"/>
<dbReference type="PANTHER" id="PTHR36766:SF70">
    <property type="entry name" value="DISEASE RESISTANCE PROTEIN RGA4"/>
    <property type="match status" value="1"/>
</dbReference>
<sequence>MGDPASIFVQPLVSNIIDPAGSLIKEGFLAIQGVKKVEKLSSNLITIQAVLKDAEERQLDEPPVKHWLSKLKNAACDIEDILETYAQTETFLWKRKQQVRNFRPPFSLSEVHFKSMIAHKIIEISAEFAAIAEEKNKFHLNIISDYGRSQNLPDTTFFLNTMNVIRRESDKQTLINLMLSNEFDMEVDVSVIPIVGMGGLGKTILAQLIFHDERVKNHFDFRMWVCVTVKFNYRRILKEMIKFLTEVEYSNELDTSRLEEQFLKFLFGKNFLLVLDDVWTEDYREWKPLQNLSKQGGKGSSVLVTTRITKVSDIKGTQPPYRLEYLPEDECWSLFKKIAFEDYSSLGGTHAELENLDRKIVWKCSGLPLAVQAVGGLLPDNVDVNKWKKILRHNIFELEEGNFDRPKILPALKLSYDHLPSNLKQCFAYCFLFPKAYVFDRKELVKLWMAEAFIQSNAQQSLEEAGIECFDELLTRSFFQILNINKKVGYTMHDLIHDLALSVSTSQCCQVEYGKLGIFCEETRHVL</sequence>
<dbReference type="OrthoDB" id="1534087at2759"/>
<organism evidence="8 9">
    <name type="scientific">Durio zibethinus</name>
    <name type="common">Durian</name>
    <dbReference type="NCBI Taxonomy" id="66656"/>
    <lineage>
        <taxon>Eukaryota</taxon>
        <taxon>Viridiplantae</taxon>
        <taxon>Streptophyta</taxon>
        <taxon>Embryophyta</taxon>
        <taxon>Tracheophyta</taxon>
        <taxon>Spermatophyta</taxon>
        <taxon>Magnoliopsida</taxon>
        <taxon>eudicotyledons</taxon>
        <taxon>Gunneridae</taxon>
        <taxon>Pentapetalae</taxon>
        <taxon>rosids</taxon>
        <taxon>malvids</taxon>
        <taxon>Malvales</taxon>
        <taxon>Malvaceae</taxon>
        <taxon>Helicteroideae</taxon>
        <taxon>Durio</taxon>
    </lineage>
</organism>
<evidence type="ECO:0000313" key="9">
    <source>
        <dbReference type="RefSeq" id="XP_022719646.1"/>
    </source>
</evidence>
<evidence type="ECO:0000256" key="2">
    <source>
        <dbReference type="ARBA" id="ARBA00022741"/>
    </source>
</evidence>
<feature type="domain" description="Disease resistance protein winged helix" evidence="7">
    <location>
        <begin position="432"/>
        <end position="500"/>
    </location>
</feature>
<evidence type="ECO:0000259" key="7">
    <source>
        <dbReference type="Pfam" id="PF23559"/>
    </source>
</evidence>
<feature type="domain" description="Disease resistance N-terminal" evidence="6">
    <location>
        <begin position="13"/>
        <end position="86"/>
    </location>
</feature>
<dbReference type="GO" id="GO:0005524">
    <property type="term" value="F:ATP binding"/>
    <property type="evidence" value="ECO:0007669"/>
    <property type="project" value="UniProtKB-KW"/>
</dbReference>
<evidence type="ECO:0000259" key="5">
    <source>
        <dbReference type="Pfam" id="PF00931"/>
    </source>
</evidence>
<dbReference type="Pfam" id="PF00931">
    <property type="entry name" value="NB-ARC"/>
    <property type="match status" value="1"/>
</dbReference>
<dbReference type="InterPro" id="IPR041118">
    <property type="entry name" value="Rx_N"/>
</dbReference>
<evidence type="ECO:0000256" key="4">
    <source>
        <dbReference type="ARBA" id="ARBA00022840"/>
    </source>
</evidence>
<keyword evidence="2" id="KW-0547">Nucleotide-binding</keyword>
<dbReference type="InterPro" id="IPR002182">
    <property type="entry name" value="NB-ARC"/>
</dbReference>
<dbReference type="GO" id="GO:0043531">
    <property type="term" value="F:ADP binding"/>
    <property type="evidence" value="ECO:0007669"/>
    <property type="project" value="InterPro"/>
</dbReference>
<evidence type="ECO:0000259" key="6">
    <source>
        <dbReference type="Pfam" id="PF18052"/>
    </source>
</evidence>
<dbReference type="Gene3D" id="3.40.50.300">
    <property type="entry name" value="P-loop containing nucleotide triphosphate hydrolases"/>
    <property type="match status" value="1"/>
</dbReference>
<dbReference type="InterPro" id="IPR027417">
    <property type="entry name" value="P-loop_NTPase"/>
</dbReference>
<dbReference type="PANTHER" id="PTHR36766">
    <property type="entry name" value="PLANT BROAD-SPECTRUM MILDEW RESISTANCE PROTEIN RPW8"/>
    <property type="match status" value="1"/>
</dbReference>
<keyword evidence="4" id="KW-0067">ATP-binding</keyword>
<dbReference type="InterPro" id="IPR036388">
    <property type="entry name" value="WH-like_DNA-bd_sf"/>
</dbReference>
<evidence type="ECO:0000256" key="1">
    <source>
        <dbReference type="ARBA" id="ARBA00022737"/>
    </source>
</evidence>
<evidence type="ECO:0000256" key="3">
    <source>
        <dbReference type="ARBA" id="ARBA00022821"/>
    </source>
</evidence>
<evidence type="ECO:0000313" key="8">
    <source>
        <dbReference type="Proteomes" id="UP000515121"/>
    </source>
</evidence>
<dbReference type="PRINTS" id="PR00364">
    <property type="entry name" value="DISEASERSIST"/>
</dbReference>
<keyword evidence="3" id="KW-0611">Plant defense</keyword>
<dbReference type="FunFam" id="1.10.10.10:FF:000322">
    <property type="entry name" value="Probable disease resistance protein At1g63360"/>
    <property type="match status" value="1"/>
</dbReference>
<dbReference type="SUPFAM" id="SSF52540">
    <property type="entry name" value="P-loop containing nucleoside triphosphate hydrolases"/>
    <property type="match status" value="1"/>
</dbReference>